<protein>
    <recommendedName>
        <fullName evidence="3">CCHC-type domain-containing protein</fullName>
    </recommendedName>
</protein>
<dbReference type="AlphaFoldDB" id="A0A0D3E4H9"/>
<dbReference type="InterPro" id="IPR005162">
    <property type="entry name" value="Retrotrans_gag_dom"/>
</dbReference>
<dbReference type="Pfam" id="PF00098">
    <property type="entry name" value="zf-CCHC"/>
    <property type="match status" value="1"/>
</dbReference>
<feature type="region of interest" description="Disordered" evidence="2">
    <location>
        <begin position="94"/>
        <end position="140"/>
    </location>
</feature>
<feature type="compositionally biased region" description="Polar residues" evidence="2">
    <location>
        <begin position="94"/>
        <end position="128"/>
    </location>
</feature>
<reference evidence="4 5" key="1">
    <citation type="journal article" date="2014" name="Genome Biol.">
        <title>Transcriptome and methylome profiling reveals relics of genome dominance in the mesopolyploid Brassica oleracea.</title>
        <authorList>
            <person name="Parkin I.A."/>
            <person name="Koh C."/>
            <person name="Tang H."/>
            <person name="Robinson S.J."/>
            <person name="Kagale S."/>
            <person name="Clarke W.E."/>
            <person name="Town C.D."/>
            <person name="Nixon J."/>
            <person name="Krishnakumar V."/>
            <person name="Bidwell S.L."/>
            <person name="Denoeud F."/>
            <person name="Belcram H."/>
            <person name="Links M.G."/>
            <person name="Just J."/>
            <person name="Clarke C."/>
            <person name="Bender T."/>
            <person name="Huebert T."/>
            <person name="Mason A.S."/>
            <person name="Pires J.C."/>
            <person name="Barker G."/>
            <person name="Moore J."/>
            <person name="Walley P.G."/>
            <person name="Manoli S."/>
            <person name="Batley J."/>
            <person name="Edwards D."/>
            <person name="Nelson M.N."/>
            <person name="Wang X."/>
            <person name="Paterson A.H."/>
            <person name="King G."/>
            <person name="Bancroft I."/>
            <person name="Chalhoub B."/>
            <person name="Sharpe A.G."/>
        </authorList>
    </citation>
    <scope>NUCLEOTIDE SEQUENCE</scope>
    <source>
        <strain evidence="4 5">cv. TO1000</strain>
    </source>
</reference>
<dbReference type="InterPro" id="IPR036875">
    <property type="entry name" value="Znf_CCHC_sf"/>
</dbReference>
<keyword evidence="1" id="KW-0479">Metal-binding</keyword>
<dbReference type="Gramene" id="Bo9g035210.1">
    <property type="protein sequence ID" value="Bo9g035210.1"/>
    <property type="gene ID" value="Bo9g035210"/>
</dbReference>
<keyword evidence="1" id="KW-0862">Zinc</keyword>
<dbReference type="PROSITE" id="PS50158">
    <property type="entry name" value="ZF_CCHC"/>
    <property type="match status" value="1"/>
</dbReference>
<evidence type="ECO:0000313" key="5">
    <source>
        <dbReference type="Proteomes" id="UP000032141"/>
    </source>
</evidence>
<evidence type="ECO:0000259" key="3">
    <source>
        <dbReference type="PROSITE" id="PS50158"/>
    </source>
</evidence>
<feature type="domain" description="CCHC-type" evidence="3">
    <location>
        <begin position="146"/>
        <end position="162"/>
    </location>
</feature>
<name>A0A0D3E4H9_BRAOL</name>
<dbReference type="HOGENOM" id="CLU_970937_0_0_1"/>
<dbReference type="SMART" id="SM00343">
    <property type="entry name" value="ZnF_C2HC"/>
    <property type="match status" value="1"/>
</dbReference>
<reference evidence="4" key="2">
    <citation type="submission" date="2015-03" db="UniProtKB">
        <authorList>
            <consortium name="EnsemblPlants"/>
        </authorList>
    </citation>
    <scope>IDENTIFICATION</scope>
</reference>
<dbReference type="Pfam" id="PF03732">
    <property type="entry name" value="Retrotrans_gag"/>
    <property type="match status" value="1"/>
</dbReference>
<dbReference type="SUPFAM" id="SSF57756">
    <property type="entry name" value="Retrovirus zinc finger-like domains"/>
    <property type="match status" value="1"/>
</dbReference>
<keyword evidence="5" id="KW-1185">Reference proteome</keyword>
<feature type="compositionally biased region" description="Basic and acidic residues" evidence="2">
    <location>
        <begin position="129"/>
        <end position="139"/>
    </location>
</feature>
<sequence>MRKSFIPYNFERLLFQKFHNIRQGSRSVEDYANEFYQMLTRVDIHDSEDQLVARFIAGLQPQLQNMLHQFDLCSVSEARQRALLVEQQTRLSANQWSGNSKSRNTTTAEDTKSVNTQTATTSSGSKTTYHTDEQTDARPARPNALRCFTCGEQGHIQTACPNRGRRGLLATDKEFIGDTIYDEDEEQFDDMEEEQVAGDTALLARSKEKYAASLLIQDVQRTWFQRKRYANSLSNRRLTHTLTDSFGCKPEPRYMSLNAPWFLFRSEPSTKMSFTVISPPWMCLTLF</sequence>
<dbReference type="PANTHER" id="PTHR35046">
    <property type="entry name" value="ZINC KNUCKLE (CCHC-TYPE) FAMILY PROTEIN"/>
    <property type="match status" value="1"/>
</dbReference>
<dbReference type="GO" id="GO:0003676">
    <property type="term" value="F:nucleic acid binding"/>
    <property type="evidence" value="ECO:0007669"/>
    <property type="project" value="InterPro"/>
</dbReference>
<organism evidence="4 5">
    <name type="scientific">Brassica oleracea var. oleracea</name>
    <dbReference type="NCBI Taxonomy" id="109376"/>
    <lineage>
        <taxon>Eukaryota</taxon>
        <taxon>Viridiplantae</taxon>
        <taxon>Streptophyta</taxon>
        <taxon>Embryophyta</taxon>
        <taxon>Tracheophyta</taxon>
        <taxon>Spermatophyta</taxon>
        <taxon>Magnoliopsida</taxon>
        <taxon>eudicotyledons</taxon>
        <taxon>Gunneridae</taxon>
        <taxon>Pentapetalae</taxon>
        <taxon>rosids</taxon>
        <taxon>malvids</taxon>
        <taxon>Brassicales</taxon>
        <taxon>Brassicaceae</taxon>
        <taxon>Brassiceae</taxon>
        <taxon>Brassica</taxon>
    </lineage>
</organism>
<dbReference type="GO" id="GO:0008270">
    <property type="term" value="F:zinc ion binding"/>
    <property type="evidence" value="ECO:0007669"/>
    <property type="project" value="UniProtKB-KW"/>
</dbReference>
<dbReference type="EnsemblPlants" id="Bo9g035210.1">
    <property type="protein sequence ID" value="Bo9g035210.1"/>
    <property type="gene ID" value="Bo9g035210"/>
</dbReference>
<dbReference type="PANTHER" id="PTHR35046:SF18">
    <property type="entry name" value="RNA-DIRECTED DNA POLYMERASE"/>
    <property type="match status" value="1"/>
</dbReference>
<evidence type="ECO:0000256" key="2">
    <source>
        <dbReference type="SAM" id="MobiDB-lite"/>
    </source>
</evidence>
<dbReference type="InterPro" id="IPR001878">
    <property type="entry name" value="Znf_CCHC"/>
</dbReference>
<keyword evidence="1" id="KW-0863">Zinc-finger</keyword>
<dbReference type="OMA" id="FLFRSEP"/>
<accession>A0A0D3E4H9</accession>
<evidence type="ECO:0000256" key="1">
    <source>
        <dbReference type="PROSITE-ProRule" id="PRU00047"/>
    </source>
</evidence>
<dbReference type="Proteomes" id="UP000032141">
    <property type="component" value="Chromosome C9"/>
</dbReference>
<dbReference type="Gene3D" id="4.10.60.10">
    <property type="entry name" value="Zinc finger, CCHC-type"/>
    <property type="match status" value="1"/>
</dbReference>
<proteinExistence type="predicted"/>
<evidence type="ECO:0000313" key="4">
    <source>
        <dbReference type="EnsemblPlants" id="Bo9g035210.1"/>
    </source>
</evidence>